<dbReference type="GO" id="GO:0004653">
    <property type="term" value="F:polypeptide N-acetylgalactosaminyltransferase activity"/>
    <property type="evidence" value="ECO:0007669"/>
    <property type="project" value="TreeGrafter"/>
</dbReference>
<dbReference type="STRING" id="997296.PB1_00165"/>
<dbReference type="Gene3D" id="3.90.550.10">
    <property type="entry name" value="Spore Coat Polysaccharide Biosynthesis Protein SpsA, Chain A"/>
    <property type="match status" value="1"/>
</dbReference>
<dbReference type="OrthoDB" id="396512at2"/>
<dbReference type="PANTHER" id="PTHR11675">
    <property type="entry name" value="N-ACETYLGALACTOSAMINYLTRANSFERASE"/>
    <property type="match status" value="1"/>
</dbReference>
<proteinExistence type="predicted"/>
<dbReference type="GO" id="GO:0006493">
    <property type="term" value="P:protein O-linked glycosylation"/>
    <property type="evidence" value="ECO:0007669"/>
    <property type="project" value="TreeGrafter"/>
</dbReference>
<comment type="caution">
    <text evidence="3">The sequence shown here is derived from an EMBL/GenBank/DDBJ whole genome shotgun (WGS) entry which is preliminary data.</text>
</comment>
<organism evidence="3 4">
    <name type="scientific">Bacillus methanolicus PB1</name>
    <dbReference type="NCBI Taxonomy" id="997296"/>
    <lineage>
        <taxon>Bacteria</taxon>
        <taxon>Bacillati</taxon>
        <taxon>Bacillota</taxon>
        <taxon>Bacilli</taxon>
        <taxon>Bacillales</taxon>
        <taxon>Bacillaceae</taxon>
        <taxon>Bacillus</taxon>
    </lineage>
</organism>
<name>I3E493_BACMT</name>
<dbReference type="PANTHER" id="PTHR11675:SF126">
    <property type="entry name" value="RICIN B LECTIN DOMAIN-CONTAINING PROTEIN"/>
    <property type="match status" value="1"/>
</dbReference>
<feature type="domain" description="Glycosyltransferase 2-like" evidence="2">
    <location>
        <begin position="9"/>
        <end position="173"/>
    </location>
</feature>
<evidence type="ECO:0000313" key="3">
    <source>
        <dbReference type="EMBL" id="EIJ81314.1"/>
    </source>
</evidence>
<keyword evidence="1" id="KW-1015">Disulfide bond</keyword>
<dbReference type="Proteomes" id="UP000010523">
    <property type="component" value="Unassembled WGS sequence"/>
</dbReference>
<keyword evidence="4" id="KW-1185">Reference proteome</keyword>
<dbReference type="eggNOG" id="COG1216">
    <property type="taxonomic scope" value="Bacteria"/>
</dbReference>
<dbReference type="EMBL" id="AFEU01000001">
    <property type="protein sequence ID" value="EIJ81314.1"/>
    <property type="molecule type" value="Genomic_DNA"/>
</dbReference>
<dbReference type="SUPFAM" id="SSF53448">
    <property type="entry name" value="Nucleotide-diphospho-sugar transferases"/>
    <property type="match status" value="1"/>
</dbReference>
<evidence type="ECO:0000313" key="4">
    <source>
        <dbReference type="Proteomes" id="UP000010523"/>
    </source>
</evidence>
<dbReference type="InterPro" id="IPR029044">
    <property type="entry name" value="Nucleotide-diphossugar_trans"/>
</dbReference>
<dbReference type="InterPro" id="IPR001173">
    <property type="entry name" value="Glyco_trans_2-like"/>
</dbReference>
<dbReference type="PATRIC" id="fig|997296.3.peg.64"/>
<accession>I3E493</accession>
<protein>
    <recommendedName>
        <fullName evidence="2">Glycosyltransferase 2-like domain-containing protein</fullName>
    </recommendedName>
</protein>
<dbReference type="RefSeq" id="WP_003349979.1">
    <property type="nucleotide sequence ID" value="NZ_AFEU01000001.1"/>
</dbReference>
<dbReference type="AlphaFoldDB" id="I3E493"/>
<evidence type="ECO:0000259" key="2">
    <source>
        <dbReference type="Pfam" id="PF00535"/>
    </source>
</evidence>
<reference evidence="3 4" key="1">
    <citation type="journal article" date="2012" name="Appl. Environ. Microbiol.">
        <title>Genome Sequence of Thermotolerant Bacillus methanolicus: Features and Regulation Related to Methylotrophy and Production of L-Lysine and L-Glutamate from Methanol.</title>
        <authorList>
            <person name="Heggeset T.M."/>
            <person name="Krog A."/>
            <person name="Balzer S."/>
            <person name="Wentzel A."/>
            <person name="Ellingsen T.E."/>
            <person name="Brautaset T."/>
        </authorList>
    </citation>
    <scope>NUCLEOTIDE SEQUENCE [LARGE SCALE GENOMIC DNA]</scope>
    <source>
        <strain evidence="3 4">PB1</strain>
    </source>
</reference>
<sequence>MVNTNPVVSIIFPVKNEGENVKKTLDSLFSFETNYPIEVIVVDDGSTDSCCDFLTNYDKKNHVKLIQSNGIGAANARNLGAKNASGEFLIFCDAHLEFENMWIDQLIKCLVSGKTDAVIPAIGSIGNPEFIGYGQTLKPNLRIKWNEIQNNLFETAVLPGACIAIPKAVFEDVGGFETGFKTWGYEDIELSIKLWLFGYRCHVHPNVKILHLFRKAHPYKVSYEDFSYNLLRLAFSHFNSFRIKKCKKMIMPDKSSTIESQVRKDGVKKQRAAYFLKRKYDDDWYFKKFNIDF</sequence>
<evidence type="ECO:0000256" key="1">
    <source>
        <dbReference type="ARBA" id="ARBA00023157"/>
    </source>
</evidence>
<dbReference type="Pfam" id="PF00535">
    <property type="entry name" value="Glycos_transf_2"/>
    <property type="match status" value="1"/>
</dbReference>
<gene>
    <name evidence="3" type="ORF">PB1_00165</name>
</gene>